<feature type="transmembrane region" description="Helical" evidence="6">
    <location>
        <begin position="63"/>
        <end position="87"/>
    </location>
</feature>
<evidence type="ECO:0000256" key="6">
    <source>
        <dbReference type="RuleBase" id="RU363053"/>
    </source>
</evidence>
<evidence type="ECO:0000256" key="3">
    <source>
        <dbReference type="ARBA" id="ARBA00022692"/>
    </source>
</evidence>
<evidence type="ECO:0008006" key="9">
    <source>
        <dbReference type="Google" id="ProtNLM"/>
    </source>
</evidence>
<dbReference type="InterPro" id="IPR007248">
    <property type="entry name" value="Mpv17_PMP22"/>
</dbReference>
<proteinExistence type="inferred from homology"/>
<feature type="transmembrane region" description="Helical" evidence="6">
    <location>
        <begin position="168"/>
        <end position="184"/>
    </location>
</feature>
<dbReference type="GO" id="GO:0005778">
    <property type="term" value="C:peroxisomal membrane"/>
    <property type="evidence" value="ECO:0007669"/>
    <property type="project" value="TreeGrafter"/>
</dbReference>
<dbReference type="Proteomes" id="UP000027361">
    <property type="component" value="Unassembled WGS sequence"/>
</dbReference>
<keyword evidence="4 6" id="KW-1133">Transmembrane helix</keyword>
<dbReference type="PANTHER" id="PTHR11266">
    <property type="entry name" value="PEROXISOMAL MEMBRANE PROTEIN 2, PXMP2 MPV17"/>
    <property type="match status" value="1"/>
</dbReference>
<evidence type="ECO:0000313" key="7">
    <source>
        <dbReference type="EMBL" id="KDN36741.1"/>
    </source>
</evidence>
<feature type="transmembrane region" description="Helical" evidence="6">
    <location>
        <begin position="99"/>
        <end position="121"/>
    </location>
</feature>
<evidence type="ECO:0000256" key="4">
    <source>
        <dbReference type="ARBA" id="ARBA00022989"/>
    </source>
</evidence>
<dbReference type="HOGENOM" id="CLU_066033_1_0_1"/>
<gene>
    <name evidence="7" type="ORF">K437DRAFT_49012</name>
</gene>
<comment type="subcellular location">
    <subcellularLocation>
        <location evidence="1">Membrane</location>
        <topology evidence="1">Multi-pass membrane protein</topology>
    </subcellularLocation>
</comment>
<dbReference type="STRING" id="1037660.A0A066V5K0"/>
<protein>
    <recommendedName>
        <fullName evidence="9">Integral membrane protein</fullName>
    </recommendedName>
</protein>
<comment type="caution">
    <text evidence="7">The sequence shown here is derived from an EMBL/GenBank/DDBJ whole genome shotgun (WGS) entry which is preliminary data.</text>
</comment>
<evidence type="ECO:0000256" key="2">
    <source>
        <dbReference type="ARBA" id="ARBA00006824"/>
    </source>
</evidence>
<keyword evidence="8" id="KW-1185">Reference proteome</keyword>
<organism evidence="7 8">
    <name type="scientific">Tilletiaria anomala (strain ATCC 24038 / CBS 436.72 / UBC 951)</name>
    <dbReference type="NCBI Taxonomy" id="1037660"/>
    <lineage>
        <taxon>Eukaryota</taxon>
        <taxon>Fungi</taxon>
        <taxon>Dikarya</taxon>
        <taxon>Basidiomycota</taxon>
        <taxon>Ustilaginomycotina</taxon>
        <taxon>Exobasidiomycetes</taxon>
        <taxon>Georgefischeriales</taxon>
        <taxon>Tilletiariaceae</taxon>
        <taxon>Tilletiaria</taxon>
    </lineage>
</organism>
<keyword evidence="5 6" id="KW-0472">Membrane</keyword>
<accession>A0A066V5K0</accession>
<evidence type="ECO:0000313" key="8">
    <source>
        <dbReference type="Proteomes" id="UP000027361"/>
    </source>
</evidence>
<dbReference type="RefSeq" id="XP_013240149.1">
    <property type="nucleotide sequence ID" value="XM_013384695.1"/>
</dbReference>
<name>A0A066V5K0_TILAU</name>
<keyword evidence="3 6" id="KW-0812">Transmembrane</keyword>
<dbReference type="OMA" id="WINTIAK"/>
<dbReference type="EMBL" id="JMSN01000158">
    <property type="protein sequence ID" value="KDN36741.1"/>
    <property type="molecule type" value="Genomic_DNA"/>
</dbReference>
<evidence type="ECO:0000256" key="5">
    <source>
        <dbReference type="ARBA" id="ARBA00023136"/>
    </source>
</evidence>
<dbReference type="OrthoDB" id="860at2759"/>
<comment type="similarity">
    <text evidence="2 6">Belongs to the peroxisomal membrane protein PXMP2/4 family.</text>
</comment>
<dbReference type="GeneID" id="25267545"/>
<reference evidence="7 8" key="1">
    <citation type="submission" date="2014-05" db="EMBL/GenBank/DDBJ databases">
        <title>Draft genome sequence of a rare smut relative, Tilletiaria anomala UBC 951.</title>
        <authorList>
            <consortium name="DOE Joint Genome Institute"/>
            <person name="Toome M."/>
            <person name="Kuo A."/>
            <person name="Henrissat B."/>
            <person name="Lipzen A."/>
            <person name="Tritt A."/>
            <person name="Yoshinaga Y."/>
            <person name="Zane M."/>
            <person name="Barry K."/>
            <person name="Grigoriev I.V."/>
            <person name="Spatafora J.W."/>
            <person name="Aimea M.C."/>
        </authorList>
    </citation>
    <scope>NUCLEOTIDE SEQUENCE [LARGE SCALE GENOMIC DNA]</scope>
    <source>
        <strain evidence="7 8">UBC 951</strain>
    </source>
</reference>
<dbReference type="PANTHER" id="PTHR11266:SF93">
    <property type="entry name" value="INTEGRAL MEMBRANE PROTEIN 25D9-6"/>
    <property type="match status" value="1"/>
</dbReference>
<dbReference type="InParanoid" id="A0A066V5K0"/>
<dbReference type="AlphaFoldDB" id="A0A066V5K0"/>
<evidence type="ECO:0000256" key="1">
    <source>
        <dbReference type="ARBA" id="ARBA00004141"/>
    </source>
</evidence>
<sequence length="218" mass="23788">MLTSGVLSGLAEILAGRLAGAAPPTKKLPPGQVSEKRIAQQQPLRLLLAHLESVGLNERALKMFIYGFAISAPLGHVMTGALQRAFAGRTTTRDKVIQIITANLTVSMIGNLVYLSSMAYINGARRLDQVVLAVRTNFIRVMRLTWATSPVSIAIAQNFLPSEVWEPFFTFIRFILSTWINTIAKKKQMQLARQEAAKKGKGTNLIDGDLAKGATQGR</sequence>